<organism evidence="1 2">
    <name type="scientific">Aquibium oceanicum</name>
    <dbReference type="NCBI Taxonomy" id="1670800"/>
    <lineage>
        <taxon>Bacteria</taxon>
        <taxon>Pseudomonadati</taxon>
        <taxon>Pseudomonadota</taxon>
        <taxon>Alphaproteobacteria</taxon>
        <taxon>Hyphomicrobiales</taxon>
        <taxon>Phyllobacteriaceae</taxon>
        <taxon>Aquibium</taxon>
    </lineage>
</organism>
<evidence type="ECO:0000313" key="1">
    <source>
        <dbReference type="EMBL" id="APH74784.1"/>
    </source>
</evidence>
<dbReference type="AlphaFoldDB" id="A0A1L3SZJ4"/>
<protein>
    <submittedName>
        <fullName evidence="1">Uncharacterized protein</fullName>
    </submittedName>
</protein>
<keyword evidence="2" id="KW-1185">Reference proteome</keyword>
<evidence type="ECO:0000313" key="2">
    <source>
        <dbReference type="Proteomes" id="UP000182840"/>
    </source>
</evidence>
<dbReference type="KEGG" id="meso:BSQ44_23205"/>
<dbReference type="OrthoDB" id="8451705at2"/>
<sequence length="63" mass="7247">MVFWRFDQKTTLLTIVRELHARGVSLDDMDVRLCEIGPVDLDLLRECFDEVAKELADRDPVAA</sequence>
<dbReference type="Proteomes" id="UP000182840">
    <property type="component" value="Chromosome"/>
</dbReference>
<accession>A0A1L3SZJ4</accession>
<proteinExistence type="predicted"/>
<gene>
    <name evidence="1" type="ORF">BSQ44_23205</name>
</gene>
<dbReference type="EMBL" id="CP018171">
    <property type="protein sequence ID" value="APH74784.1"/>
    <property type="molecule type" value="Genomic_DNA"/>
</dbReference>
<dbReference type="RefSeq" id="WP_072608243.1">
    <property type="nucleotide sequence ID" value="NZ_CP018171.1"/>
</dbReference>
<dbReference type="STRING" id="1670800.BSQ44_23205"/>
<name>A0A1L3SZJ4_9HYPH</name>
<reference evidence="2" key="1">
    <citation type="submission" date="2016-11" db="EMBL/GenBank/DDBJ databases">
        <title>Mesorhizobium oceanicum sp. nov., isolated from deep seawater in South China Sea.</title>
        <authorList>
            <person name="Fu G.-Y."/>
        </authorList>
    </citation>
    <scope>NUCLEOTIDE SEQUENCE [LARGE SCALE GENOMIC DNA]</scope>
    <source>
        <strain evidence="2">B7</strain>
    </source>
</reference>